<reference evidence="1 2" key="1">
    <citation type="journal article" date="2010" name="J. Bacteriol.">
        <title>Brochothrix thermosphacta bacteriophages feature heterogeneous and highly mosaic genomes and utilize unique prophage insertion sites.</title>
        <authorList>
            <person name="Kilcher S."/>
            <person name="Loessner M.J."/>
            <person name="Klumpp J."/>
        </authorList>
    </citation>
    <scope>NUCLEOTIDE SEQUENCE [LARGE SCALE GENOMIC DNA]</scope>
</reference>
<sequence>MCTCGKWKVSNKDFCIKGVANRKTVCYDKYIEKGMKKKYDYSKWT</sequence>
<proteinExistence type="predicted"/>
<protein>
    <submittedName>
        <fullName evidence="1">Gp143</fullName>
    </submittedName>
</protein>
<dbReference type="EMBL" id="HM242243">
    <property type="protein sequence ID" value="ADJ53177.1"/>
    <property type="molecule type" value="Genomic_DNA"/>
</dbReference>
<keyword evidence="2" id="KW-1185">Reference proteome</keyword>
<name>D9J0U0_9CAUD</name>
<accession>D9J0U0</accession>
<dbReference type="Proteomes" id="UP000000331">
    <property type="component" value="Segment"/>
</dbReference>
<dbReference type="KEGG" id="vg:10359173"/>
<evidence type="ECO:0000313" key="1">
    <source>
        <dbReference type="EMBL" id="ADJ53177.1"/>
    </source>
</evidence>
<evidence type="ECO:0000313" key="2">
    <source>
        <dbReference type="Proteomes" id="UP000000331"/>
    </source>
</evidence>
<dbReference type="RefSeq" id="YP_004301476.1">
    <property type="nucleotide sequence ID" value="NC_015253.1"/>
</dbReference>
<organism evidence="1 2">
    <name type="scientific">Brochothrix phage A9</name>
    <dbReference type="NCBI Taxonomy" id="857312"/>
    <lineage>
        <taxon>Viruses</taxon>
        <taxon>Duplodnaviria</taxon>
        <taxon>Heunggongvirae</taxon>
        <taxon>Uroviricota</taxon>
        <taxon>Caudoviricetes</taxon>
        <taxon>Herelleviridae</taxon>
        <taxon>Klumppvirus</taxon>
        <taxon>Klumppvirus A9</taxon>
    </lineage>
</organism>
<dbReference type="GeneID" id="10359173"/>